<gene>
    <name evidence="1" type="ORF">S01H1_12825</name>
</gene>
<comment type="caution">
    <text evidence="1">The sequence shown here is derived from an EMBL/GenBank/DDBJ whole genome shotgun (WGS) entry which is preliminary data.</text>
</comment>
<dbReference type="AlphaFoldDB" id="X0S4L0"/>
<dbReference type="EMBL" id="BARS01006594">
    <property type="protein sequence ID" value="GAF70872.1"/>
    <property type="molecule type" value="Genomic_DNA"/>
</dbReference>
<proteinExistence type="predicted"/>
<organism evidence="1">
    <name type="scientific">marine sediment metagenome</name>
    <dbReference type="NCBI Taxonomy" id="412755"/>
    <lineage>
        <taxon>unclassified sequences</taxon>
        <taxon>metagenomes</taxon>
        <taxon>ecological metagenomes</taxon>
    </lineage>
</organism>
<evidence type="ECO:0000313" key="1">
    <source>
        <dbReference type="EMBL" id="GAF70872.1"/>
    </source>
</evidence>
<accession>X0S4L0</accession>
<reference evidence="1" key="1">
    <citation type="journal article" date="2014" name="Front. Microbiol.">
        <title>High frequency of phylogenetically diverse reductive dehalogenase-homologous genes in deep subseafloor sedimentary metagenomes.</title>
        <authorList>
            <person name="Kawai M."/>
            <person name="Futagami T."/>
            <person name="Toyoda A."/>
            <person name="Takaki Y."/>
            <person name="Nishi S."/>
            <person name="Hori S."/>
            <person name="Arai W."/>
            <person name="Tsubouchi T."/>
            <person name="Morono Y."/>
            <person name="Uchiyama I."/>
            <person name="Ito T."/>
            <person name="Fujiyama A."/>
            <person name="Inagaki F."/>
            <person name="Takami H."/>
        </authorList>
    </citation>
    <scope>NUCLEOTIDE SEQUENCE</scope>
    <source>
        <strain evidence="1">Expedition CK06-06</strain>
    </source>
</reference>
<protein>
    <submittedName>
        <fullName evidence="1">Uncharacterized protein</fullName>
    </submittedName>
</protein>
<sequence length="75" mass="9091">MIFSLQEERRDLMSYYWMYRFAFPDRSNKILEEAETIERELLSKLLADKEAFVIYHPYPVPIPTMYDAIRPLLSK</sequence>
<name>X0S4L0_9ZZZZ</name>